<dbReference type="Proteomes" id="UP001210925">
    <property type="component" value="Unassembled WGS sequence"/>
</dbReference>
<gene>
    <name evidence="4" type="ORF">HK103_004278</name>
</gene>
<evidence type="ECO:0000259" key="3">
    <source>
        <dbReference type="Pfam" id="PF13359"/>
    </source>
</evidence>
<reference evidence="4" key="1">
    <citation type="submission" date="2020-05" db="EMBL/GenBank/DDBJ databases">
        <title>Phylogenomic resolution of chytrid fungi.</title>
        <authorList>
            <person name="Stajich J.E."/>
            <person name="Amses K."/>
            <person name="Simmons R."/>
            <person name="Seto K."/>
            <person name="Myers J."/>
            <person name="Bonds A."/>
            <person name="Quandt C.A."/>
            <person name="Barry K."/>
            <person name="Liu P."/>
            <person name="Grigoriev I."/>
            <person name="Longcore J.E."/>
            <person name="James T.Y."/>
        </authorList>
    </citation>
    <scope>NUCLEOTIDE SEQUENCE</scope>
    <source>
        <strain evidence="4">PLAUS21</strain>
    </source>
</reference>
<feature type="domain" description="DDE Tnp4" evidence="3">
    <location>
        <begin position="79"/>
        <end position="189"/>
    </location>
</feature>
<evidence type="ECO:0000256" key="1">
    <source>
        <dbReference type="ARBA" id="ARBA00001968"/>
    </source>
</evidence>
<keyword evidence="2" id="KW-0479">Metal-binding</keyword>
<comment type="caution">
    <text evidence="4">The sequence shown here is derived from an EMBL/GenBank/DDBJ whole genome shotgun (WGS) entry which is preliminary data.</text>
</comment>
<dbReference type="Pfam" id="PF13359">
    <property type="entry name" value="DDE_Tnp_4"/>
    <property type="match status" value="1"/>
</dbReference>
<comment type="cofactor">
    <cofactor evidence="1">
        <name>a divalent metal cation</name>
        <dbReference type="ChEBI" id="CHEBI:60240"/>
    </cofactor>
</comment>
<evidence type="ECO:0000313" key="4">
    <source>
        <dbReference type="EMBL" id="KAJ3257810.1"/>
    </source>
</evidence>
<protein>
    <recommendedName>
        <fullName evidence="3">DDE Tnp4 domain-containing protein</fullName>
    </recommendedName>
</protein>
<dbReference type="AlphaFoldDB" id="A0AAD5UHH8"/>
<dbReference type="InterPro" id="IPR027806">
    <property type="entry name" value="HARBI1_dom"/>
</dbReference>
<dbReference type="GO" id="GO:0046872">
    <property type="term" value="F:metal ion binding"/>
    <property type="evidence" value="ECO:0007669"/>
    <property type="project" value="UniProtKB-KW"/>
</dbReference>
<sequence>MKRRLETGRRPTFLGTKYSLCIFSKYGNNNDLSAEQIESIAHGNITKTISKGIINQIGYIIFFWQQSGIGLGLLFVIKLHVSDPSPGSIHDLTIFRNGLKSKLRTGEKLIADKGYIGESDFILTPKRNYRHEVTVVEENNTIEQIRQSIERVNHRLKIFNFMSTTYRGHGIESFRFHGECVSVICKITNLIKDPCLPNTLFIPFYLLSTSLPRLHTKPFSEFAEEKNKRAYSGKCELNIKAIHLVLILNINI</sequence>
<keyword evidence="5" id="KW-1185">Reference proteome</keyword>
<proteinExistence type="predicted"/>
<organism evidence="4 5">
    <name type="scientific">Boothiomyces macroporosus</name>
    <dbReference type="NCBI Taxonomy" id="261099"/>
    <lineage>
        <taxon>Eukaryota</taxon>
        <taxon>Fungi</taxon>
        <taxon>Fungi incertae sedis</taxon>
        <taxon>Chytridiomycota</taxon>
        <taxon>Chytridiomycota incertae sedis</taxon>
        <taxon>Chytridiomycetes</taxon>
        <taxon>Rhizophydiales</taxon>
        <taxon>Terramycetaceae</taxon>
        <taxon>Boothiomyces</taxon>
    </lineage>
</organism>
<evidence type="ECO:0000256" key="2">
    <source>
        <dbReference type="ARBA" id="ARBA00022723"/>
    </source>
</evidence>
<evidence type="ECO:0000313" key="5">
    <source>
        <dbReference type="Proteomes" id="UP001210925"/>
    </source>
</evidence>
<accession>A0AAD5UHH8</accession>
<name>A0AAD5UHH8_9FUNG</name>
<dbReference type="EMBL" id="JADGKB010000034">
    <property type="protein sequence ID" value="KAJ3257810.1"/>
    <property type="molecule type" value="Genomic_DNA"/>
</dbReference>